<feature type="compositionally biased region" description="Low complexity" evidence="1">
    <location>
        <begin position="460"/>
        <end position="481"/>
    </location>
</feature>
<evidence type="ECO:0000259" key="3">
    <source>
        <dbReference type="Pfam" id="PF14330"/>
    </source>
</evidence>
<evidence type="ECO:0000256" key="1">
    <source>
        <dbReference type="SAM" id="MobiDB-lite"/>
    </source>
</evidence>
<keyword evidence="5" id="KW-1185">Reference proteome</keyword>
<feature type="domain" description="DUF4387" evidence="3">
    <location>
        <begin position="496"/>
        <end position="591"/>
    </location>
</feature>
<dbReference type="InterPro" id="IPR025496">
    <property type="entry name" value="DUF4387"/>
</dbReference>
<proteinExistence type="predicted"/>
<dbReference type="InterPro" id="IPR010839">
    <property type="entry name" value="AtuA_N"/>
</dbReference>
<feature type="region of interest" description="Disordered" evidence="1">
    <location>
        <begin position="456"/>
        <end position="491"/>
    </location>
</feature>
<evidence type="ECO:0000313" key="4">
    <source>
        <dbReference type="EMBL" id="KAF2103748.1"/>
    </source>
</evidence>
<evidence type="ECO:0008006" key="6">
    <source>
        <dbReference type="Google" id="ProtNLM"/>
    </source>
</evidence>
<dbReference type="OrthoDB" id="5863171at2759"/>
<name>A0A9P4IQZ0_9PEZI</name>
<evidence type="ECO:0000259" key="2">
    <source>
        <dbReference type="Pfam" id="PF07287"/>
    </source>
</evidence>
<feature type="domain" description="Acyclic terpene utilisation N-terminal" evidence="2">
    <location>
        <begin position="61"/>
        <end position="209"/>
    </location>
</feature>
<dbReference type="AlphaFoldDB" id="A0A9P4IQZ0"/>
<reference evidence="4" key="1">
    <citation type="journal article" date="2020" name="Stud. Mycol.">
        <title>101 Dothideomycetes genomes: a test case for predicting lifestyles and emergence of pathogens.</title>
        <authorList>
            <person name="Haridas S."/>
            <person name="Albert R."/>
            <person name="Binder M."/>
            <person name="Bloem J."/>
            <person name="Labutti K."/>
            <person name="Salamov A."/>
            <person name="Andreopoulos B."/>
            <person name="Baker S."/>
            <person name="Barry K."/>
            <person name="Bills G."/>
            <person name="Bluhm B."/>
            <person name="Cannon C."/>
            <person name="Castanera R."/>
            <person name="Culley D."/>
            <person name="Daum C."/>
            <person name="Ezra D."/>
            <person name="Gonzalez J."/>
            <person name="Henrissat B."/>
            <person name="Kuo A."/>
            <person name="Liang C."/>
            <person name="Lipzen A."/>
            <person name="Lutzoni F."/>
            <person name="Magnuson J."/>
            <person name="Mondo S."/>
            <person name="Nolan M."/>
            <person name="Ohm R."/>
            <person name="Pangilinan J."/>
            <person name="Park H.-J."/>
            <person name="Ramirez L."/>
            <person name="Alfaro M."/>
            <person name="Sun H."/>
            <person name="Tritt A."/>
            <person name="Yoshinaga Y."/>
            <person name="Zwiers L.-H."/>
            <person name="Turgeon B."/>
            <person name="Goodwin S."/>
            <person name="Spatafora J."/>
            <person name="Crous P."/>
            <person name="Grigoriev I."/>
        </authorList>
    </citation>
    <scope>NUCLEOTIDE SEQUENCE</scope>
    <source>
        <strain evidence="4">CBS 133067</strain>
    </source>
</reference>
<dbReference type="Pfam" id="PF14330">
    <property type="entry name" value="DUF4387"/>
    <property type="match status" value="1"/>
</dbReference>
<dbReference type="EMBL" id="ML978121">
    <property type="protein sequence ID" value="KAF2103748.1"/>
    <property type="molecule type" value="Genomic_DNA"/>
</dbReference>
<dbReference type="Proteomes" id="UP000799772">
    <property type="component" value="Unassembled WGS sequence"/>
</dbReference>
<comment type="caution">
    <text evidence="4">The sequence shown here is derived from an EMBL/GenBank/DDBJ whole genome shotgun (WGS) entry which is preliminary data.</text>
</comment>
<dbReference type="Pfam" id="PF07287">
    <property type="entry name" value="AtuA"/>
    <property type="match status" value="1"/>
</dbReference>
<protein>
    <recommendedName>
        <fullName evidence="6">DUF1446-domain-containing protein</fullName>
    </recommendedName>
</protein>
<accession>A0A9P4IQZ0</accession>
<organism evidence="4 5">
    <name type="scientific">Rhizodiscina lignyota</name>
    <dbReference type="NCBI Taxonomy" id="1504668"/>
    <lineage>
        <taxon>Eukaryota</taxon>
        <taxon>Fungi</taxon>
        <taxon>Dikarya</taxon>
        <taxon>Ascomycota</taxon>
        <taxon>Pezizomycotina</taxon>
        <taxon>Dothideomycetes</taxon>
        <taxon>Pleosporomycetidae</taxon>
        <taxon>Aulographales</taxon>
        <taxon>Rhizodiscinaceae</taxon>
        <taxon>Rhizodiscina</taxon>
    </lineage>
</organism>
<evidence type="ECO:0000313" key="5">
    <source>
        <dbReference type="Proteomes" id="UP000799772"/>
    </source>
</evidence>
<gene>
    <name evidence="4" type="ORF">NA57DRAFT_62618</name>
</gene>
<sequence>MEPFKIFTPAGILGYGYDLWEFWHTVEEEKPAAIILDGGSTDPGPYMLGTGKTICSRASYERDLKPMLHVCSQYGIKLLVGSAGGAGTNAQVDWLVDVIAGLSKEKGYSFNVSTIKFNEDRDTMIAKVQAGEVYSCSSSPPLEAKDVQNAKSIVAQMGAEPWIKALESDPDIIISGRSYDPSPFIAYSMYRGVQVDPAWHMGKIMECGGLCAVPKGRSMMAVMYQDCFDLVPTNPNERCTPLSVAAHTFYEKTRPDQLPGPGGVLHLENATYEQLSDGKSVRVRGSKFVPTPRYQIKLEGVQEIGFRTIFIGGFRDPILIRQIDSFLDIVRSMTEEAFPALNEQDGPKLVFHVYGKDAVMGPLEPAQVTTHELGVLGEVLAQSQEEADAIAAYARVTCLHIPYDGQVATGGNLASPLTPLETSLGPVYKFTIYHVMDIDDPVSWFPIEKLVVGSRKDQTNGHTNGTNGVNGHGLKPPAARKQPPKKNVPAGPTTIAELAKVVRSKNAGPFEITLDILFDTAEDFKRVRESHALNREIIKSHYKVTDKDIITCMFFEPALGWKCTLKRPWPQGTFGERDTFGTQQHGPLLDIGIKGVAE</sequence>